<proteinExistence type="predicted"/>
<accession>A0ABT8PWP9</accession>
<dbReference type="RefSeq" id="WP_301699433.1">
    <property type="nucleotide sequence ID" value="NZ_JAUJYW010000005.1"/>
</dbReference>
<keyword evidence="6" id="KW-1185">Reference proteome</keyword>
<sequence>MPDVLKHAGYYAINHLIYFHTGKRTLSNSVTDEVVTLQTPASLILLCLIMNNGSVVSQNQLIAAGWGEKNSVTSANTFYQTILILRNALEGIGLPRDIIKTIARRGLMISADIQVRDIAQTPPAATVLTPPVDAPIELPVTEVIVTPMVEAQKRAKNLSFRSPRSGLFLSLSLLVAIIGGVIGTFQLRQESLLSSYDILATDKFPSCTVFQKGNDVLKNHYLRFMQNHNELCREHNYIFLSGMSSAKNIAAVICPQDVRKKASTKCTTYYSINNEN</sequence>
<dbReference type="InterPro" id="IPR016032">
    <property type="entry name" value="Sig_transdc_resp-reg_C-effctor"/>
</dbReference>
<dbReference type="Gene3D" id="1.10.10.10">
    <property type="entry name" value="Winged helix-like DNA-binding domain superfamily/Winged helix DNA-binding domain"/>
    <property type="match status" value="1"/>
</dbReference>
<comment type="caution">
    <text evidence="5">The sequence shown here is derived from an EMBL/GenBank/DDBJ whole genome shotgun (WGS) entry which is preliminary data.</text>
</comment>
<evidence type="ECO:0000313" key="6">
    <source>
        <dbReference type="Proteomes" id="UP001174867"/>
    </source>
</evidence>
<dbReference type="SMART" id="SM00862">
    <property type="entry name" value="Trans_reg_C"/>
    <property type="match status" value="1"/>
</dbReference>
<dbReference type="SUPFAM" id="SSF46894">
    <property type="entry name" value="C-terminal effector domain of the bipartite response regulators"/>
    <property type="match status" value="1"/>
</dbReference>
<feature type="domain" description="OmpR/PhoB-type" evidence="4">
    <location>
        <begin position="8"/>
        <end position="111"/>
    </location>
</feature>
<dbReference type="InterPro" id="IPR036388">
    <property type="entry name" value="WH-like_DNA-bd_sf"/>
</dbReference>
<dbReference type="PROSITE" id="PS51755">
    <property type="entry name" value="OMPR_PHOB"/>
    <property type="match status" value="1"/>
</dbReference>
<dbReference type="InterPro" id="IPR001867">
    <property type="entry name" value="OmpR/PhoB-type_DNA-bd"/>
</dbReference>
<reference evidence="5 6" key="1">
    <citation type="submission" date="2023-07" db="EMBL/GenBank/DDBJ databases">
        <title>Citrobacter selenititolerans sp. nov., isolated from seleniferous soil.</title>
        <authorList>
            <person name="Zhang S."/>
            <person name="Li K."/>
            <person name="Peng J."/>
            <person name="Wang H."/>
            <person name="Sun J."/>
            <person name="Guo Y."/>
        </authorList>
    </citation>
    <scope>NUCLEOTIDE SEQUENCE [LARGE SCALE GENOMIC DNA]</scope>
    <source>
        <strain evidence="5 6">S2-9</strain>
    </source>
</reference>
<dbReference type="Pfam" id="PF00486">
    <property type="entry name" value="Trans_reg_C"/>
    <property type="match status" value="1"/>
</dbReference>
<evidence type="ECO:0000313" key="5">
    <source>
        <dbReference type="EMBL" id="MDN8600453.1"/>
    </source>
</evidence>
<evidence type="ECO:0000256" key="2">
    <source>
        <dbReference type="PROSITE-ProRule" id="PRU01091"/>
    </source>
</evidence>
<keyword evidence="3" id="KW-0472">Membrane</keyword>
<dbReference type="Proteomes" id="UP001174867">
    <property type="component" value="Unassembled WGS sequence"/>
</dbReference>
<evidence type="ECO:0000256" key="1">
    <source>
        <dbReference type="ARBA" id="ARBA00023125"/>
    </source>
</evidence>
<protein>
    <submittedName>
        <fullName evidence="5">Winged helix-turn-helix domain-containing protein</fullName>
    </submittedName>
</protein>
<keyword evidence="3" id="KW-1133">Transmembrane helix</keyword>
<dbReference type="EMBL" id="JAUJYW010000005">
    <property type="protein sequence ID" value="MDN8600453.1"/>
    <property type="molecule type" value="Genomic_DNA"/>
</dbReference>
<evidence type="ECO:0000259" key="4">
    <source>
        <dbReference type="PROSITE" id="PS51755"/>
    </source>
</evidence>
<organism evidence="5 6">
    <name type="scientific">Citrobacter enshiensis</name>
    <dbReference type="NCBI Taxonomy" id="2971264"/>
    <lineage>
        <taxon>Bacteria</taxon>
        <taxon>Pseudomonadati</taxon>
        <taxon>Pseudomonadota</taxon>
        <taxon>Gammaproteobacteria</taxon>
        <taxon>Enterobacterales</taxon>
        <taxon>Enterobacteriaceae</taxon>
        <taxon>Citrobacter</taxon>
    </lineage>
</organism>
<feature type="transmembrane region" description="Helical" evidence="3">
    <location>
        <begin position="166"/>
        <end position="185"/>
    </location>
</feature>
<feature type="DNA-binding region" description="OmpR/PhoB-type" evidence="2">
    <location>
        <begin position="8"/>
        <end position="111"/>
    </location>
</feature>
<keyword evidence="1 2" id="KW-0238">DNA-binding</keyword>
<name>A0ABT8PWP9_9ENTR</name>
<evidence type="ECO:0000256" key="3">
    <source>
        <dbReference type="SAM" id="Phobius"/>
    </source>
</evidence>
<gene>
    <name evidence="5" type="ORF">Q0A17_13680</name>
</gene>
<keyword evidence="3" id="KW-0812">Transmembrane</keyword>